<keyword evidence="1" id="KW-0175">Coiled coil</keyword>
<organism evidence="3 4">
    <name type="scientific">Drosophila arizonae</name>
    <name type="common">Fruit fly</name>
    <dbReference type="NCBI Taxonomy" id="7263"/>
    <lineage>
        <taxon>Eukaryota</taxon>
        <taxon>Metazoa</taxon>
        <taxon>Ecdysozoa</taxon>
        <taxon>Arthropoda</taxon>
        <taxon>Hexapoda</taxon>
        <taxon>Insecta</taxon>
        <taxon>Pterygota</taxon>
        <taxon>Neoptera</taxon>
        <taxon>Endopterygota</taxon>
        <taxon>Diptera</taxon>
        <taxon>Brachycera</taxon>
        <taxon>Muscomorpha</taxon>
        <taxon>Ephydroidea</taxon>
        <taxon>Drosophilidae</taxon>
        <taxon>Drosophila</taxon>
    </lineage>
</organism>
<dbReference type="Pfam" id="PF09808">
    <property type="entry name" value="SNAPC1"/>
    <property type="match status" value="1"/>
</dbReference>
<sequence>MEQNVYEDCWQLLQHFGRAADALNEAKFELFCQTWHELQMQHIYSAQTNHIEVIETTMAALHVGKRVACGRRTSGEPFLATRAQRIGAIYLLYAIYNKQPTKLFVKIEVSPRTWESLTSYVEHLRSECTDRSDTQQVSYIFWQLVKQQAFRYTALDYCQALDSLAAYDSLESFAEAKQKTNNRAALLKQQLNSSVSTLSDELHELAETAANCETLCELETAYNKQMEPHRHSFPATNIFSHLRDVFCQINDLLTDEQRPTTSRAPNEQLDLRKRARLKAMYGETKEQAPTEEVDQIGLPEPRDHHERRMSSATVFSRKLPDDVIRDLECENH</sequence>
<reference evidence="3" key="1">
    <citation type="journal article" date="1997" name="Nucleic Acids Res.">
        <title>tRNAscan-SE: a program for improved detection of transfer RNA genes in genomic sequence.</title>
        <authorList>
            <person name="Lowe T.M."/>
            <person name="Eddy S.R."/>
        </authorList>
    </citation>
    <scope>NUCLEOTIDE SEQUENCE [LARGE SCALE GENOMIC DNA]</scope>
</reference>
<reference evidence="3" key="2">
    <citation type="journal article" date="2016" name="G3 (Bethesda)">
        <title>Genome Evolution in Three Species of Cactophilic Drosophila.</title>
        <authorList>
            <person name="Sanchez-Flores A."/>
            <person name="Penazola F."/>
            <person name="Carpinteyro-Ponce J."/>
            <person name="Nazario-Yepiz N."/>
            <person name="Abreu-Goodger C."/>
            <person name="Machado C.A."/>
            <person name="Markow T.A."/>
        </authorList>
    </citation>
    <scope>NUCLEOTIDE SEQUENCE [LARGE SCALE GENOMIC DNA]</scope>
</reference>
<protein>
    <submittedName>
        <fullName evidence="4">Uncharacterized protein LOC108621252</fullName>
    </submittedName>
</protein>
<feature type="coiled-coil region" evidence="1">
    <location>
        <begin position="170"/>
        <end position="208"/>
    </location>
</feature>
<dbReference type="PANTHER" id="PTHR15131">
    <property type="entry name" value="SMALL NUCLEAR RNA ACTIVATING COMPLEX, POLYPEPTIDE 1"/>
    <property type="match status" value="1"/>
</dbReference>
<keyword evidence="3" id="KW-1185">Reference proteome</keyword>
<evidence type="ECO:0000256" key="2">
    <source>
        <dbReference type="SAM" id="MobiDB-lite"/>
    </source>
</evidence>
<evidence type="ECO:0000256" key="1">
    <source>
        <dbReference type="SAM" id="Coils"/>
    </source>
</evidence>
<evidence type="ECO:0000313" key="4">
    <source>
        <dbReference type="RefSeq" id="XP_017873941.1"/>
    </source>
</evidence>
<dbReference type="InterPro" id="IPR019188">
    <property type="entry name" value="SNAPC1"/>
</dbReference>
<dbReference type="GeneID" id="108621252"/>
<dbReference type="PANTHER" id="PTHR15131:SF3">
    <property type="entry name" value="SNRNA-ACTIVATING PROTEIN COMPLEX SUBUNIT 1"/>
    <property type="match status" value="1"/>
</dbReference>
<gene>
    <name evidence="4" type="primary">LOC108621252</name>
</gene>
<feature type="region of interest" description="Disordered" evidence="2">
    <location>
        <begin position="282"/>
        <end position="314"/>
    </location>
</feature>
<name>A0ABM1Q3A5_DROAR</name>
<evidence type="ECO:0000313" key="3">
    <source>
        <dbReference type="Proteomes" id="UP000694904"/>
    </source>
</evidence>
<accession>A0ABM1Q3A5</accession>
<reference evidence="4" key="3">
    <citation type="submission" date="2025-08" db="UniProtKB">
        <authorList>
            <consortium name="RefSeq"/>
        </authorList>
    </citation>
    <scope>IDENTIFICATION</scope>
    <source>
        <tissue evidence="4">Whole organism</tissue>
    </source>
</reference>
<dbReference type="Proteomes" id="UP000694904">
    <property type="component" value="Chromosome 2"/>
</dbReference>
<proteinExistence type="predicted"/>
<feature type="compositionally biased region" description="Basic and acidic residues" evidence="2">
    <location>
        <begin position="300"/>
        <end position="309"/>
    </location>
</feature>
<dbReference type="RefSeq" id="XP_017873941.1">
    <property type="nucleotide sequence ID" value="XM_018018452.1"/>
</dbReference>